<accession>A0A5C5YZ58</accession>
<organism evidence="1 2">
    <name type="scientific">Novipirellula herctigrandis</name>
    <dbReference type="NCBI Taxonomy" id="2527986"/>
    <lineage>
        <taxon>Bacteria</taxon>
        <taxon>Pseudomonadati</taxon>
        <taxon>Planctomycetota</taxon>
        <taxon>Planctomycetia</taxon>
        <taxon>Pirellulales</taxon>
        <taxon>Pirellulaceae</taxon>
        <taxon>Novipirellula</taxon>
    </lineage>
</organism>
<evidence type="ECO:0000313" key="2">
    <source>
        <dbReference type="Proteomes" id="UP000315010"/>
    </source>
</evidence>
<gene>
    <name evidence="1" type="ORF">CA13_10990</name>
</gene>
<evidence type="ECO:0000313" key="1">
    <source>
        <dbReference type="EMBL" id="TWT79693.1"/>
    </source>
</evidence>
<comment type="caution">
    <text evidence="1">The sequence shown here is derived from an EMBL/GenBank/DDBJ whole genome shotgun (WGS) entry which is preliminary data.</text>
</comment>
<sequence length="140" mass="15021">MSRVAKKRQAGVAKACQIYRTMPSAGTTLVLAHCHITHPVQSILDAPVAAIQIQKMLRIGSIGSQAGDRVRNFRYPFVAGDPRSLDANRLGKPWPVKKATESAAGLKMANLNSPMPFVDIANLVKLLTAKTFAVGGKGRD</sequence>
<reference evidence="1 2" key="1">
    <citation type="submission" date="2019-02" db="EMBL/GenBank/DDBJ databases">
        <title>Deep-cultivation of Planctomycetes and their phenomic and genomic characterization uncovers novel biology.</title>
        <authorList>
            <person name="Wiegand S."/>
            <person name="Jogler M."/>
            <person name="Boedeker C."/>
            <person name="Pinto D."/>
            <person name="Vollmers J."/>
            <person name="Rivas-Marin E."/>
            <person name="Kohn T."/>
            <person name="Peeters S.H."/>
            <person name="Heuer A."/>
            <person name="Rast P."/>
            <person name="Oberbeckmann S."/>
            <person name="Bunk B."/>
            <person name="Jeske O."/>
            <person name="Meyerdierks A."/>
            <person name="Storesund J.E."/>
            <person name="Kallscheuer N."/>
            <person name="Luecker S."/>
            <person name="Lage O.M."/>
            <person name="Pohl T."/>
            <person name="Merkel B.J."/>
            <person name="Hornburger P."/>
            <person name="Mueller R.-W."/>
            <person name="Bruemmer F."/>
            <person name="Labrenz M."/>
            <person name="Spormann A.M."/>
            <person name="Op Den Camp H."/>
            <person name="Overmann J."/>
            <person name="Amann R."/>
            <person name="Jetten M.S.M."/>
            <person name="Mascher T."/>
            <person name="Medema M.H."/>
            <person name="Devos D.P."/>
            <person name="Kaster A.-K."/>
            <person name="Ovreas L."/>
            <person name="Rohde M."/>
            <person name="Galperin M.Y."/>
            <person name="Jogler C."/>
        </authorList>
    </citation>
    <scope>NUCLEOTIDE SEQUENCE [LARGE SCALE GENOMIC DNA]</scope>
    <source>
        <strain evidence="1 2">CA13</strain>
    </source>
</reference>
<protein>
    <submittedName>
        <fullName evidence="1">Uncharacterized protein</fullName>
    </submittedName>
</protein>
<dbReference type="Proteomes" id="UP000315010">
    <property type="component" value="Unassembled WGS sequence"/>
</dbReference>
<dbReference type="EMBL" id="SJPJ01000001">
    <property type="protein sequence ID" value="TWT79693.1"/>
    <property type="molecule type" value="Genomic_DNA"/>
</dbReference>
<name>A0A5C5YZ58_9BACT</name>
<proteinExistence type="predicted"/>
<keyword evidence="2" id="KW-1185">Reference proteome</keyword>
<dbReference type="AlphaFoldDB" id="A0A5C5YZ58"/>